<proteinExistence type="inferred from homology"/>
<dbReference type="NCBIfam" id="NF007784">
    <property type="entry name" value="PRK10475.1"/>
    <property type="match status" value="1"/>
</dbReference>
<organism evidence="6 7">
    <name type="scientific">Pseudobacillus wudalianchiensis</name>
    <dbReference type="NCBI Taxonomy" id="1743143"/>
    <lineage>
        <taxon>Bacteria</taxon>
        <taxon>Bacillati</taxon>
        <taxon>Bacillota</taxon>
        <taxon>Bacilli</taxon>
        <taxon>Bacillales</taxon>
        <taxon>Bacillaceae</taxon>
        <taxon>Pseudobacillus</taxon>
    </lineage>
</organism>
<dbReference type="PANTHER" id="PTHR47683">
    <property type="entry name" value="PSEUDOURIDINE SYNTHASE FAMILY PROTEIN-RELATED"/>
    <property type="match status" value="1"/>
</dbReference>
<comment type="similarity">
    <text evidence="1 4">Belongs to the pseudouridine synthase RsuA family.</text>
</comment>
<dbReference type="InterPro" id="IPR042092">
    <property type="entry name" value="PsdUridine_s_RsuA/RluB/E/F_cat"/>
</dbReference>
<dbReference type="RefSeq" id="WP_065409545.1">
    <property type="nucleotide sequence ID" value="NZ_MAYT01000002.1"/>
</dbReference>
<dbReference type="Pfam" id="PF01479">
    <property type="entry name" value="S4"/>
    <property type="match status" value="1"/>
</dbReference>
<dbReference type="InterPro" id="IPR002942">
    <property type="entry name" value="S4_RNA-bd"/>
</dbReference>
<name>A0A1B9B7P8_9BACI</name>
<evidence type="ECO:0000313" key="6">
    <source>
        <dbReference type="EMBL" id="OCA92127.1"/>
    </source>
</evidence>
<dbReference type="PROSITE" id="PS01149">
    <property type="entry name" value="PSI_RSU"/>
    <property type="match status" value="1"/>
</dbReference>
<protein>
    <recommendedName>
        <fullName evidence="4">Pseudouridine synthase</fullName>
        <ecNumber evidence="4">5.4.99.-</ecNumber>
    </recommendedName>
</protein>
<keyword evidence="2 4" id="KW-0413">Isomerase</keyword>
<dbReference type="InterPro" id="IPR036986">
    <property type="entry name" value="S4_RNA-bd_sf"/>
</dbReference>
<dbReference type="GO" id="GO:0120159">
    <property type="term" value="F:rRNA pseudouridine synthase activity"/>
    <property type="evidence" value="ECO:0007669"/>
    <property type="project" value="UniProtKB-ARBA"/>
</dbReference>
<dbReference type="Gene3D" id="3.30.70.580">
    <property type="entry name" value="Pseudouridine synthase I, catalytic domain, N-terminal subdomain"/>
    <property type="match status" value="1"/>
</dbReference>
<dbReference type="Gene3D" id="3.10.290.10">
    <property type="entry name" value="RNA-binding S4 domain"/>
    <property type="match status" value="1"/>
</dbReference>
<dbReference type="EMBL" id="MAYT01000002">
    <property type="protein sequence ID" value="OCA92127.1"/>
    <property type="molecule type" value="Genomic_DNA"/>
</dbReference>
<comment type="caution">
    <text evidence="6">The sequence shown here is derived from an EMBL/GenBank/DDBJ whole genome shotgun (WGS) entry which is preliminary data.</text>
</comment>
<dbReference type="InterPro" id="IPR020103">
    <property type="entry name" value="PsdUridine_synth_cat_dom_sf"/>
</dbReference>
<reference evidence="7" key="1">
    <citation type="submission" date="2016-05" db="EMBL/GenBank/DDBJ databases">
        <authorList>
            <person name="Liu B."/>
            <person name="Wang J."/>
            <person name="Zhu Y."/>
            <person name="Liu G."/>
            <person name="Chen Q."/>
            <person name="Chen Z."/>
            <person name="Lan J."/>
            <person name="Che J."/>
            <person name="Ge C."/>
            <person name="Shi H."/>
            <person name="Pan Z."/>
            <person name="Liu X."/>
        </authorList>
    </citation>
    <scope>NUCLEOTIDE SEQUENCE [LARGE SCALE GENOMIC DNA]</scope>
    <source>
        <strain evidence="7">FJAT-27215</strain>
    </source>
</reference>
<dbReference type="InterPro" id="IPR050343">
    <property type="entry name" value="RsuA_PseudoU_synthase"/>
</dbReference>
<dbReference type="CDD" id="cd00165">
    <property type="entry name" value="S4"/>
    <property type="match status" value="1"/>
</dbReference>
<dbReference type="FunFam" id="3.30.70.1560:FF:000002">
    <property type="entry name" value="Pseudouridine synthase"/>
    <property type="match status" value="1"/>
</dbReference>
<dbReference type="Proteomes" id="UP000092578">
    <property type="component" value="Unassembled WGS sequence"/>
</dbReference>
<dbReference type="PROSITE" id="PS50889">
    <property type="entry name" value="S4"/>
    <property type="match status" value="1"/>
</dbReference>
<evidence type="ECO:0000256" key="3">
    <source>
        <dbReference type="PROSITE-ProRule" id="PRU00182"/>
    </source>
</evidence>
<keyword evidence="7" id="KW-1185">Reference proteome</keyword>
<evidence type="ECO:0000259" key="5">
    <source>
        <dbReference type="SMART" id="SM00363"/>
    </source>
</evidence>
<sequence>MRINKFISESGKSSRRGADKLISEGRVTINGKLAEIGSQVEPGDDVRIDGKPIQMEKNHVYIALNKPVGITSTTEKHIKGNIVDFVNHPLRIFHIGRLDKDSDGLILLTNDGDIVNEILRAENNHEKEYIVTVDKPITPEFLKKMASGVEILDTKTLPCEVTKVSKYVFRIILKQGLNRQIRRMCAALGYKIYRLQRIRIMNIHLGDLPIGQWRDLTKKELNQLFKDLNYTPKDW</sequence>
<accession>A0A1B9B7P8</accession>
<gene>
    <name evidence="6" type="ORF">A8F95_18485</name>
</gene>
<dbReference type="PANTHER" id="PTHR47683:SF2">
    <property type="entry name" value="RNA-BINDING S4 DOMAIN-CONTAINING PROTEIN"/>
    <property type="match status" value="1"/>
</dbReference>
<dbReference type="NCBIfam" id="TIGR00093">
    <property type="entry name" value="pseudouridine synthase"/>
    <property type="match status" value="1"/>
</dbReference>
<dbReference type="InterPro" id="IPR018496">
    <property type="entry name" value="PsdUridine_synth_RsuA/RluB_CS"/>
</dbReference>
<evidence type="ECO:0000256" key="2">
    <source>
        <dbReference type="ARBA" id="ARBA00023235"/>
    </source>
</evidence>
<dbReference type="Pfam" id="PF00849">
    <property type="entry name" value="PseudoU_synth_2"/>
    <property type="match status" value="1"/>
</dbReference>
<feature type="domain" description="RNA-binding S4" evidence="5">
    <location>
        <begin position="1"/>
        <end position="58"/>
    </location>
</feature>
<dbReference type="FunFam" id="3.10.290.10:FF:000003">
    <property type="entry name" value="Pseudouridine synthase"/>
    <property type="match status" value="1"/>
</dbReference>
<dbReference type="InterPro" id="IPR006145">
    <property type="entry name" value="PsdUridine_synth_RsuA/RluA"/>
</dbReference>
<dbReference type="SMART" id="SM00363">
    <property type="entry name" value="S4"/>
    <property type="match status" value="1"/>
</dbReference>
<dbReference type="CDD" id="cd02554">
    <property type="entry name" value="PseudoU_synth_RluF"/>
    <property type="match status" value="1"/>
</dbReference>
<dbReference type="GO" id="GO:0003723">
    <property type="term" value="F:RNA binding"/>
    <property type="evidence" value="ECO:0007669"/>
    <property type="project" value="UniProtKB-KW"/>
</dbReference>
<keyword evidence="3" id="KW-0694">RNA-binding</keyword>
<dbReference type="SUPFAM" id="SSF55174">
    <property type="entry name" value="Alpha-L RNA-binding motif"/>
    <property type="match status" value="1"/>
</dbReference>
<evidence type="ECO:0000313" key="7">
    <source>
        <dbReference type="Proteomes" id="UP000092578"/>
    </source>
</evidence>
<evidence type="ECO:0000256" key="1">
    <source>
        <dbReference type="ARBA" id="ARBA00008348"/>
    </source>
</evidence>
<dbReference type="Gene3D" id="3.30.70.1560">
    <property type="entry name" value="Alpha-L RNA-binding motif"/>
    <property type="match status" value="1"/>
</dbReference>
<dbReference type="EC" id="5.4.99.-" evidence="4"/>
<evidence type="ECO:0000256" key="4">
    <source>
        <dbReference type="RuleBase" id="RU003887"/>
    </source>
</evidence>
<dbReference type="InterPro" id="IPR020094">
    <property type="entry name" value="TruA/RsuA/RluB/E/F_N"/>
</dbReference>
<dbReference type="GO" id="GO:0000455">
    <property type="term" value="P:enzyme-directed rRNA pseudouridine synthesis"/>
    <property type="evidence" value="ECO:0007669"/>
    <property type="project" value="UniProtKB-ARBA"/>
</dbReference>
<dbReference type="InterPro" id="IPR000748">
    <property type="entry name" value="PsdUridine_synth_RsuA/RluB/E/F"/>
</dbReference>
<dbReference type="AlphaFoldDB" id="A0A1B9B7P8"/>
<dbReference type="SUPFAM" id="SSF55120">
    <property type="entry name" value="Pseudouridine synthase"/>
    <property type="match status" value="1"/>
</dbReference>